<dbReference type="HAMAP" id="MF_04157">
    <property type="entry name" value="PRIMASE_T4"/>
    <property type="match status" value="1"/>
</dbReference>
<protein>
    <submittedName>
        <fullName evidence="1">DNA primase</fullName>
    </submittedName>
</protein>
<reference evidence="1" key="1">
    <citation type="submission" date="2020-05" db="EMBL/GenBank/DDBJ databases">
        <authorList>
            <person name="Chiriac C."/>
            <person name="Salcher M."/>
            <person name="Ghai R."/>
            <person name="Kavagutti S V."/>
        </authorList>
    </citation>
    <scope>NUCLEOTIDE SEQUENCE</scope>
</reference>
<dbReference type="SUPFAM" id="SSF56731">
    <property type="entry name" value="DNA primase core"/>
    <property type="match status" value="1"/>
</dbReference>
<dbReference type="InterPro" id="IPR046392">
    <property type="entry name" value="PRIMASE_T4"/>
</dbReference>
<proteinExistence type="inferred from homology"/>
<dbReference type="EMBL" id="LR797523">
    <property type="protein sequence ID" value="CAB4222669.1"/>
    <property type="molecule type" value="Genomic_DNA"/>
</dbReference>
<accession>A0A6J5T4T7</accession>
<gene>
    <name evidence="1" type="ORF">UFOVP1655_173</name>
</gene>
<evidence type="ECO:0000313" key="1">
    <source>
        <dbReference type="EMBL" id="CAB4222669.1"/>
    </source>
</evidence>
<organism evidence="1">
    <name type="scientific">uncultured Caudovirales phage</name>
    <dbReference type="NCBI Taxonomy" id="2100421"/>
    <lineage>
        <taxon>Viruses</taxon>
        <taxon>Duplodnaviria</taxon>
        <taxon>Heunggongvirae</taxon>
        <taxon>Uroviricota</taxon>
        <taxon>Caudoviricetes</taxon>
        <taxon>Peduoviridae</taxon>
        <taxon>Maltschvirus</taxon>
        <taxon>Maltschvirus maltsch</taxon>
    </lineage>
</organism>
<sequence>MSIFIDRTFLLRLSPKLTRFARKKDDLYQFRCPLCGDSFKDKTKCRGFIYRKNNDYFYMCHNCGVSTTFYNFLKQVDPNLVQEYALERYKDTSPNIVEKKKETLVIKSAVPKFKKTLPIPKISSLPDDHYAKIYVKNRLIPEAYWSELYYADDYKKFVNVDMKIEKSLYDNDKRLVIPFYDKDNKLIGFQGRTLSDSKMRYITIKLDENSPKAFGLNKIDEDDLIYVVEGPIDSLFLKNSIAITSSNLEYAEELFDKTKIVLVFDNEPRNKEILKLINHAIDNHFSVCIWPEMIVEKDINDMILSGFSKDDIQDIVEKNTFVNLRAKMEFINWKKLDI</sequence>
<name>A0A6J5T4T7_9CAUD</name>
<dbReference type="Gene3D" id="3.40.1360.10">
    <property type="match status" value="1"/>
</dbReference>